<dbReference type="CDD" id="cd12797">
    <property type="entry name" value="M23_peptidase"/>
    <property type="match status" value="1"/>
</dbReference>
<reference evidence="3 4" key="1">
    <citation type="submission" date="2015-09" db="EMBL/GenBank/DDBJ databases">
        <title>Identification and resolution of microdiversity through metagenomic sequencing of parallel consortia.</title>
        <authorList>
            <person name="Nelson W.C."/>
            <person name="Romine M.F."/>
            <person name="Lindemann S.R."/>
        </authorList>
    </citation>
    <scope>NUCLEOTIDE SEQUENCE [LARGE SCALE GENOMIC DNA]</scope>
    <source>
        <strain evidence="3">Ana</strain>
    </source>
</reference>
<evidence type="ECO:0000256" key="1">
    <source>
        <dbReference type="SAM" id="MobiDB-lite"/>
    </source>
</evidence>
<feature type="region of interest" description="Disordered" evidence="1">
    <location>
        <begin position="448"/>
        <end position="482"/>
    </location>
</feature>
<sequence length="657" mass="67689">MKEAMSQEKMSDSSHSCIPEGNGFNNSSSNLKSAAMLGIALSVGTSGVLVSQAEASAAISAPMPSASTEAFSSDSKVSTSDAGVDSATLQVVAYHTVESGESLWQIAQQHRVGLRELKSANALPPATSIRVGQVLKVPASSEETVPETSELIASITADEAADAVVPTSASTSTATSSPVSDNPAFVHQQNSERAAQSSGTQSSLMAQADQAISSSEDLSDSAAGSAKVIAPQTAASVELADASISAGITSDSGPVVTALASPSGFDQYQVRAGDTLSTIAASLGTTADAIIRANALTNPNVILTGDTLRVPSVASANNGRTVLNSPSSNTASNDSLVATVPQRSTTDQLTHLRSSATRPESARILATMREAAPAEAASVGGEQVGAKDLLGSSSARAESIDPYVANLLEEVQEIRSRSVAVSEIDISETSATESDLADNTIENISSVPARSPLLARTENSTQVSTPRPRLADRVSMTTPSTAQDVDSELLAAAPLSPDAYIPAQRSSEPQVVSPDMPLLPSSDEYLPEAPNYFDGYIWPARGTVTSGYGWRWGRMHRGVDVAGPVGTPIVAAAPGVVESAGWNSGGFGNLVEIRHPDGSMTRYAHNNRLNVSAGQSVRQGQQIAEMGSTGYSTGPHLHFEVHKGGGAVNPVAFLPNR</sequence>
<feature type="compositionally biased region" description="Basic and acidic residues" evidence="1">
    <location>
        <begin position="1"/>
        <end position="12"/>
    </location>
</feature>
<dbReference type="Proteomes" id="UP000050465">
    <property type="component" value="Unassembled WGS sequence"/>
</dbReference>
<dbReference type="STRING" id="1666911.HLUCCA11_11510"/>
<evidence type="ECO:0000259" key="2">
    <source>
        <dbReference type="PROSITE" id="PS51782"/>
    </source>
</evidence>
<dbReference type="SUPFAM" id="SSF51261">
    <property type="entry name" value="Duplicated hybrid motif"/>
    <property type="match status" value="1"/>
</dbReference>
<feature type="compositionally biased region" description="Low complexity" evidence="1">
    <location>
        <begin position="164"/>
        <end position="181"/>
    </location>
</feature>
<dbReference type="Pfam" id="PF01476">
    <property type="entry name" value="LysM"/>
    <property type="match status" value="2"/>
</dbReference>
<dbReference type="InterPro" id="IPR018392">
    <property type="entry name" value="LysM"/>
</dbReference>
<feature type="domain" description="LysM" evidence="2">
    <location>
        <begin position="266"/>
        <end position="310"/>
    </location>
</feature>
<dbReference type="AlphaFoldDB" id="A0A0P7ZXU2"/>
<dbReference type="SUPFAM" id="SSF54106">
    <property type="entry name" value="LysM domain"/>
    <property type="match status" value="2"/>
</dbReference>
<accession>A0A0P7ZXU2</accession>
<dbReference type="GO" id="GO:0004222">
    <property type="term" value="F:metalloendopeptidase activity"/>
    <property type="evidence" value="ECO:0007669"/>
    <property type="project" value="TreeGrafter"/>
</dbReference>
<dbReference type="Pfam" id="PF01551">
    <property type="entry name" value="Peptidase_M23"/>
    <property type="match status" value="1"/>
</dbReference>
<dbReference type="InterPro" id="IPR050570">
    <property type="entry name" value="Cell_wall_metabolism_enzyme"/>
</dbReference>
<dbReference type="SMART" id="SM00257">
    <property type="entry name" value="LysM"/>
    <property type="match status" value="2"/>
</dbReference>
<dbReference type="PANTHER" id="PTHR21666">
    <property type="entry name" value="PEPTIDASE-RELATED"/>
    <property type="match status" value="1"/>
</dbReference>
<dbReference type="Gene3D" id="3.10.350.10">
    <property type="entry name" value="LysM domain"/>
    <property type="match status" value="2"/>
</dbReference>
<feature type="domain" description="LysM" evidence="2">
    <location>
        <begin position="93"/>
        <end position="137"/>
    </location>
</feature>
<gene>
    <name evidence="3" type="ORF">HLUCCA11_11510</name>
</gene>
<comment type="caution">
    <text evidence="3">The sequence shown here is derived from an EMBL/GenBank/DDBJ whole genome shotgun (WGS) entry which is preliminary data.</text>
</comment>
<evidence type="ECO:0000313" key="4">
    <source>
        <dbReference type="Proteomes" id="UP000050465"/>
    </source>
</evidence>
<feature type="region of interest" description="Disordered" evidence="1">
    <location>
        <begin position="164"/>
        <end position="217"/>
    </location>
</feature>
<feature type="region of interest" description="Disordered" evidence="1">
    <location>
        <begin position="1"/>
        <end position="25"/>
    </location>
</feature>
<dbReference type="Gene3D" id="2.70.70.10">
    <property type="entry name" value="Glucose Permease (Domain IIA)"/>
    <property type="match status" value="1"/>
</dbReference>
<proteinExistence type="predicted"/>
<dbReference type="PANTHER" id="PTHR21666:SF270">
    <property type="entry name" value="MUREIN HYDROLASE ACTIVATOR ENVC"/>
    <property type="match status" value="1"/>
</dbReference>
<dbReference type="CDD" id="cd00118">
    <property type="entry name" value="LysM"/>
    <property type="match status" value="2"/>
</dbReference>
<protein>
    <submittedName>
        <fullName evidence="3">Putative metalloendopeptidase</fullName>
    </submittedName>
</protein>
<dbReference type="PROSITE" id="PS51782">
    <property type="entry name" value="LYSM"/>
    <property type="match status" value="2"/>
</dbReference>
<dbReference type="InterPro" id="IPR011055">
    <property type="entry name" value="Dup_hybrid_motif"/>
</dbReference>
<dbReference type="InterPro" id="IPR036779">
    <property type="entry name" value="LysM_dom_sf"/>
</dbReference>
<organism evidence="3 4">
    <name type="scientific">Phormidesmis priestleyi Ana</name>
    <dbReference type="NCBI Taxonomy" id="1666911"/>
    <lineage>
        <taxon>Bacteria</taxon>
        <taxon>Bacillati</taxon>
        <taxon>Cyanobacteriota</taxon>
        <taxon>Cyanophyceae</taxon>
        <taxon>Leptolyngbyales</taxon>
        <taxon>Leptolyngbyaceae</taxon>
        <taxon>Phormidesmis</taxon>
    </lineage>
</organism>
<dbReference type="PATRIC" id="fig|1666911.3.peg.526"/>
<dbReference type="EMBL" id="LJZR01000013">
    <property type="protein sequence ID" value="KPQ35308.1"/>
    <property type="molecule type" value="Genomic_DNA"/>
</dbReference>
<dbReference type="InterPro" id="IPR016047">
    <property type="entry name" value="M23ase_b-sheet_dom"/>
</dbReference>
<feature type="compositionally biased region" description="Polar residues" evidence="1">
    <location>
        <begin position="187"/>
        <end position="216"/>
    </location>
</feature>
<evidence type="ECO:0000313" key="3">
    <source>
        <dbReference type="EMBL" id="KPQ35308.1"/>
    </source>
</evidence>
<name>A0A0P7ZXU2_9CYAN</name>